<evidence type="ECO:0000313" key="6">
    <source>
        <dbReference type="Proteomes" id="UP000677875"/>
    </source>
</evidence>
<proteinExistence type="predicted"/>
<feature type="compositionally biased region" description="Low complexity" evidence="3">
    <location>
        <begin position="100"/>
        <end position="111"/>
    </location>
</feature>
<evidence type="ECO:0000256" key="4">
    <source>
        <dbReference type="SAM" id="Phobius"/>
    </source>
</evidence>
<name>A0A940XCE3_9ACTN</name>
<evidence type="ECO:0000256" key="1">
    <source>
        <dbReference type="ARBA" id="ARBA00023015"/>
    </source>
</evidence>
<evidence type="ECO:0000256" key="2">
    <source>
        <dbReference type="ARBA" id="ARBA00023163"/>
    </source>
</evidence>
<keyword evidence="4" id="KW-1133">Transmembrane helix</keyword>
<organism evidence="5 6">
    <name type="scientific">Streptomyces tagetis</name>
    <dbReference type="NCBI Taxonomy" id="2820809"/>
    <lineage>
        <taxon>Bacteria</taxon>
        <taxon>Bacillati</taxon>
        <taxon>Actinomycetota</taxon>
        <taxon>Actinomycetes</taxon>
        <taxon>Kitasatosporales</taxon>
        <taxon>Streptomycetaceae</taxon>
        <taxon>Streptomyces</taxon>
    </lineage>
</organism>
<comment type="caution">
    <text evidence="5">The sequence shown here is derived from an EMBL/GenBank/DDBJ whole genome shotgun (WGS) entry which is preliminary data.</text>
</comment>
<keyword evidence="1" id="KW-0805">Transcription regulation</keyword>
<evidence type="ECO:0008006" key="7">
    <source>
        <dbReference type="Google" id="ProtNLM"/>
    </source>
</evidence>
<dbReference type="EMBL" id="JAGPNL010000003">
    <property type="protein sequence ID" value="MBQ0827748.1"/>
    <property type="molecule type" value="Genomic_DNA"/>
</dbReference>
<gene>
    <name evidence="5" type="ORF">J5Y05_14690</name>
</gene>
<keyword evidence="6" id="KW-1185">Reference proteome</keyword>
<dbReference type="AlphaFoldDB" id="A0A940XCE3"/>
<accession>A0A940XCE3</accession>
<keyword evidence="4" id="KW-0472">Membrane</keyword>
<dbReference type="RefSeq" id="WP_210872375.1">
    <property type="nucleotide sequence ID" value="NZ_JAGPNL010000003.1"/>
</dbReference>
<evidence type="ECO:0000313" key="5">
    <source>
        <dbReference type="EMBL" id="MBQ0827748.1"/>
    </source>
</evidence>
<evidence type="ECO:0000256" key="3">
    <source>
        <dbReference type="SAM" id="MobiDB-lite"/>
    </source>
</evidence>
<dbReference type="InterPro" id="IPR041916">
    <property type="entry name" value="Anti_sigma_zinc_sf"/>
</dbReference>
<keyword evidence="4" id="KW-0812">Transmembrane</keyword>
<feature type="region of interest" description="Disordered" evidence="3">
    <location>
        <begin position="186"/>
        <end position="211"/>
    </location>
</feature>
<protein>
    <recommendedName>
        <fullName evidence="7">Zinc-finger domain-containing protein</fullName>
    </recommendedName>
</protein>
<dbReference type="Proteomes" id="UP000677875">
    <property type="component" value="Unassembled WGS sequence"/>
</dbReference>
<feature type="region of interest" description="Disordered" evidence="3">
    <location>
        <begin position="81"/>
        <end position="124"/>
    </location>
</feature>
<keyword evidence="2" id="KW-0804">Transcription</keyword>
<sequence length="288" mass="29963">MTSSTADMTGHPDVTEISDLTEGLLAPARTTLLRRHLETCAPCADVHASLLEIRDLLGTLPEPVPMPEDVAGRIDAALAAEAKTREPAHDPASVSRETRGAAARPAGRARPSTTGPGRKDRGRAGRRRIALLGAVTAAAALGLGSVIVSSLGERGTSETATQARTTLADTFSEGRLKDLVAGLLADGQQEGSGPGTPHTLGMESETEPENHVFEQPTVPECVRQGIGREEAALATEAGVYQGKEALLVVLPDPAYDGRVTAYLVDSACVGRPSLGTGTVLLQHSYARP</sequence>
<feature type="transmembrane region" description="Helical" evidence="4">
    <location>
        <begin position="129"/>
        <end position="152"/>
    </location>
</feature>
<dbReference type="Gene3D" id="1.10.10.1320">
    <property type="entry name" value="Anti-sigma factor, zinc-finger domain"/>
    <property type="match status" value="1"/>
</dbReference>
<reference evidence="5" key="1">
    <citation type="submission" date="2021-04" db="EMBL/GenBank/DDBJ databases">
        <title>Genome seq and assembly of Streptomyces sp. RG38.</title>
        <authorList>
            <person name="Chhetri G."/>
        </authorList>
    </citation>
    <scope>NUCLEOTIDE SEQUENCE</scope>
    <source>
        <strain evidence="5">RG38</strain>
    </source>
</reference>